<sequence length="52" mass="5310">MTVFRIVFLVGALLLSGGAGYLAWAGVGGESGDLDRSVRQGSVGNVINSDVK</sequence>
<comment type="caution">
    <text evidence="1">The sequence shown here is derived from an EMBL/GenBank/DDBJ whole genome shotgun (WGS) entry which is preliminary data.</text>
</comment>
<evidence type="ECO:0000313" key="2">
    <source>
        <dbReference type="Proteomes" id="UP000019666"/>
    </source>
</evidence>
<dbReference type="AlphaFoldDB" id="A0A017HHN6"/>
<gene>
    <name evidence="1" type="ORF">Rumeso_04601</name>
</gene>
<organism evidence="1 2">
    <name type="scientific">Rubellimicrobium mesophilum DSM 19309</name>
    <dbReference type="NCBI Taxonomy" id="442562"/>
    <lineage>
        <taxon>Bacteria</taxon>
        <taxon>Pseudomonadati</taxon>
        <taxon>Pseudomonadota</taxon>
        <taxon>Alphaproteobacteria</taxon>
        <taxon>Rhodobacterales</taxon>
        <taxon>Roseobacteraceae</taxon>
        <taxon>Rubellimicrobium</taxon>
    </lineage>
</organism>
<dbReference type="EMBL" id="AOSK01000128">
    <property type="protein sequence ID" value="EYD73866.1"/>
    <property type="molecule type" value="Genomic_DNA"/>
</dbReference>
<dbReference type="STRING" id="442562.Rumeso_04601"/>
<keyword evidence="2" id="KW-1185">Reference proteome</keyword>
<dbReference type="HOGENOM" id="CLU_214499_0_0_5"/>
<accession>A0A017HHN6</accession>
<dbReference type="RefSeq" id="WP_169791198.1">
    <property type="nucleotide sequence ID" value="NZ_KK088600.1"/>
</dbReference>
<reference evidence="1 2" key="1">
    <citation type="submission" date="2013-02" db="EMBL/GenBank/DDBJ databases">
        <authorList>
            <person name="Fiebig A."/>
            <person name="Goeker M."/>
            <person name="Klenk H.-P.P."/>
        </authorList>
    </citation>
    <scope>NUCLEOTIDE SEQUENCE [LARGE SCALE GENOMIC DNA]</scope>
    <source>
        <strain evidence="1 2">DSM 19309</strain>
    </source>
</reference>
<name>A0A017HHN6_9RHOB</name>
<evidence type="ECO:0000313" key="1">
    <source>
        <dbReference type="EMBL" id="EYD73866.1"/>
    </source>
</evidence>
<protein>
    <submittedName>
        <fullName evidence="1">Uncharacterized protein</fullName>
    </submittedName>
</protein>
<proteinExistence type="predicted"/>
<dbReference type="Proteomes" id="UP000019666">
    <property type="component" value="Unassembled WGS sequence"/>
</dbReference>